<evidence type="ECO:0000256" key="3">
    <source>
        <dbReference type="ARBA" id="ARBA00023157"/>
    </source>
</evidence>
<name>A0ABN8SW73_9CNID</name>
<feature type="signal peptide" evidence="4">
    <location>
        <begin position="1"/>
        <end position="36"/>
    </location>
</feature>
<evidence type="ECO:0000313" key="7">
    <source>
        <dbReference type="Proteomes" id="UP001159427"/>
    </source>
</evidence>
<dbReference type="InterPro" id="IPR004269">
    <property type="entry name" value="Folate_rcpt"/>
</dbReference>
<evidence type="ECO:0000313" key="6">
    <source>
        <dbReference type="EMBL" id="CAH3195784.1"/>
    </source>
</evidence>
<feature type="domain" description="Folate receptor-like" evidence="5">
    <location>
        <begin position="48"/>
        <end position="228"/>
    </location>
</feature>
<dbReference type="Proteomes" id="UP001159427">
    <property type="component" value="Unassembled WGS sequence"/>
</dbReference>
<sequence length="278" mass="31739">MACLGVARGLIASDQSTMAKLYVLLGLLCAITSSLAVTDSEIEEFLDVCIDSKHHKEKPGPEADVFNQTFHCTPWKNHACCTANTTFNIKKDGVFSLYRMHWDQCNTTMSPKCRRFFEVDTCMYECSPYMNPWIARDTVSKVTRKERFQNVPMCSEDCDAWFEACKDDSTCSDNWGDQKTWNWTKQGNMCKKPCKTFKEYYGDAKTFCNRLFNYSWKYTEGVKGEDCMTLWPNGTTNINRKVAEKRAREIILTRSSASKLASGFSALILLIAATVYLI</sequence>
<comment type="similarity">
    <text evidence="1">Belongs to the folate receptor family.</text>
</comment>
<dbReference type="InterPro" id="IPR018143">
    <property type="entry name" value="Folate_rcpt-like"/>
</dbReference>
<evidence type="ECO:0000259" key="5">
    <source>
        <dbReference type="Pfam" id="PF03024"/>
    </source>
</evidence>
<proteinExistence type="inferred from homology"/>
<dbReference type="PANTHER" id="PTHR10517:SF14">
    <property type="entry name" value="FOLATE RECEPTOR 1-RELATED"/>
    <property type="match status" value="1"/>
</dbReference>
<dbReference type="EMBL" id="CALNXI010004425">
    <property type="protein sequence ID" value="CAH3195784.1"/>
    <property type="molecule type" value="Genomic_DNA"/>
</dbReference>
<keyword evidence="7" id="KW-1185">Reference proteome</keyword>
<organism evidence="6 7">
    <name type="scientific">Porites evermanni</name>
    <dbReference type="NCBI Taxonomy" id="104178"/>
    <lineage>
        <taxon>Eukaryota</taxon>
        <taxon>Metazoa</taxon>
        <taxon>Cnidaria</taxon>
        <taxon>Anthozoa</taxon>
        <taxon>Hexacorallia</taxon>
        <taxon>Scleractinia</taxon>
        <taxon>Fungiina</taxon>
        <taxon>Poritidae</taxon>
        <taxon>Porites</taxon>
    </lineage>
</organism>
<dbReference type="Pfam" id="PF03024">
    <property type="entry name" value="Folate_rec"/>
    <property type="match status" value="1"/>
</dbReference>
<keyword evidence="3" id="KW-1015">Disulfide bond</keyword>
<protein>
    <recommendedName>
        <fullName evidence="5">Folate receptor-like domain-containing protein</fullName>
    </recommendedName>
</protein>
<keyword evidence="2 4" id="KW-0732">Signal</keyword>
<reference evidence="6 7" key="1">
    <citation type="submission" date="2022-05" db="EMBL/GenBank/DDBJ databases">
        <authorList>
            <consortium name="Genoscope - CEA"/>
            <person name="William W."/>
        </authorList>
    </citation>
    <scope>NUCLEOTIDE SEQUENCE [LARGE SCALE GENOMIC DNA]</scope>
</reference>
<accession>A0ABN8SW73</accession>
<feature type="chain" id="PRO_5047239071" description="Folate receptor-like domain-containing protein" evidence="4">
    <location>
        <begin position="37"/>
        <end position="278"/>
    </location>
</feature>
<evidence type="ECO:0000256" key="1">
    <source>
        <dbReference type="ARBA" id="ARBA00007932"/>
    </source>
</evidence>
<evidence type="ECO:0000256" key="4">
    <source>
        <dbReference type="SAM" id="SignalP"/>
    </source>
</evidence>
<dbReference type="PANTHER" id="PTHR10517">
    <property type="entry name" value="FOLATE RECEPTOR"/>
    <property type="match status" value="1"/>
</dbReference>
<gene>
    <name evidence="6" type="ORF">PEVE_00031099</name>
</gene>
<evidence type="ECO:0000256" key="2">
    <source>
        <dbReference type="ARBA" id="ARBA00022729"/>
    </source>
</evidence>
<comment type="caution">
    <text evidence="6">The sequence shown here is derived from an EMBL/GenBank/DDBJ whole genome shotgun (WGS) entry which is preliminary data.</text>
</comment>